<evidence type="ECO:0000313" key="3">
    <source>
        <dbReference type="Proteomes" id="UP000194837"/>
    </source>
</evidence>
<comment type="caution">
    <text evidence="2">The sequence shown here is derived from an EMBL/GenBank/DDBJ whole genome shotgun (WGS) entry which is preliminary data.</text>
</comment>
<organism evidence="2 3">
    <name type="scientific">Clavibacter michiganensis</name>
    <dbReference type="NCBI Taxonomy" id="28447"/>
    <lineage>
        <taxon>Bacteria</taxon>
        <taxon>Bacillati</taxon>
        <taxon>Actinomycetota</taxon>
        <taxon>Actinomycetes</taxon>
        <taxon>Micrococcales</taxon>
        <taxon>Microbacteriaceae</taxon>
        <taxon>Clavibacter</taxon>
    </lineage>
</organism>
<dbReference type="InterPro" id="IPR041535">
    <property type="entry name" value="VbhA"/>
</dbReference>
<feature type="domain" description="Antitoxin VbhA" evidence="1">
    <location>
        <begin position="23"/>
        <end position="67"/>
    </location>
</feature>
<gene>
    <name evidence="2" type="ORF">BFL34_03123</name>
</gene>
<reference evidence="2 3" key="1">
    <citation type="submission" date="2016-08" db="EMBL/GenBank/DDBJ databases">
        <title>Genome sequence of Clavibacter michiganensis spp strain CFBP7494.</title>
        <authorList>
            <person name="Thapa S.P."/>
            <person name="Coaker G."/>
            <person name="Jacques M.-A."/>
        </authorList>
    </citation>
    <scope>NUCLEOTIDE SEQUENCE [LARGE SCALE GENOMIC DNA]</scope>
    <source>
        <strain evidence="2">CFBP7494</strain>
    </source>
</reference>
<accession>A0A251Y0N3</accession>
<protein>
    <recommendedName>
        <fullName evidence="1">Antitoxin VbhA domain-containing protein</fullName>
    </recommendedName>
</protein>
<evidence type="ECO:0000259" key="1">
    <source>
        <dbReference type="Pfam" id="PF18495"/>
    </source>
</evidence>
<proteinExistence type="predicted"/>
<evidence type="ECO:0000313" key="2">
    <source>
        <dbReference type="EMBL" id="OUE17872.1"/>
    </source>
</evidence>
<sequence length="79" mass="8911">MPVSFDIESRWPELFSALDDAGRSAVVNAFASSWHEGWIPNREDVENLTDFVRGAIDEPEYDRRAAAAAERHRTHPLAS</sequence>
<dbReference type="EMBL" id="MDJW01000015">
    <property type="protein sequence ID" value="OUE17872.1"/>
    <property type="molecule type" value="Genomic_DNA"/>
</dbReference>
<dbReference type="Pfam" id="PF18495">
    <property type="entry name" value="VbhA"/>
    <property type="match status" value="1"/>
</dbReference>
<dbReference type="Proteomes" id="UP000194837">
    <property type="component" value="Unassembled WGS sequence"/>
</dbReference>
<dbReference type="AlphaFoldDB" id="A0A251Y0N3"/>
<name>A0A251Y0N3_9MICO</name>
<dbReference type="RefSeq" id="WP_086522678.1">
    <property type="nucleotide sequence ID" value="NZ_MDJW01000015.1"/>
</dbReference>